<evidence type="ECO:0000256" key="13">
    <source>
        <dbReference type="SAM" id="MobiDB-lite"/>
    </source>
</evidence>
<evidence type="ECO:0000256" key="4">
    <source>
        <dbReference type="ARBA" id="ARBA00022598"/>
    </source>
</evidence>
<reference evidence="15 16" key="1">
    <citation type="journal article" date="2014" name="PLoS ONE">
        <title>Global Analysis of Gene Expression Profiles in Physic Nut (Jatropha curcas L.) Seedlings Exposed to Salt Stress.</title>
        <authorList>
            <person name="Zhang L."/>
            <person name="Zhang C."/>
            <person name="Wu P."/>
            <person name="Chen Y."/>
            <person name="Li M."/>
            <person name="Jiang H."/>
            <person name="Wu G."/>
        </authorList>
    </citation>
    <scope>NUCLEOTIDE SEQUENCE [LARGE SCALE GENOMIC DNA]</scope>
    <source>
        <strain evidence="16">cv. GZQX0401</strain>
        <tissue evidence="15">Young leaves</tissue>
    </source>
</reference>
<dbReference type="InterPro" id="IPR012340">
    <property type="entry name" value="NA-bd_OB-fold"/>
</dbReference>
<evidence type="ECO:0000256" key="12">
    <source>
        <dbReference type="RuleBase" id="RU004196"/>
    </source>
</evidence>
<dbReference type="Pfam" id="PF04679">
    <property type="entry name" value="DNA_ligase_A_C"/>
    <property type="match status" value="1"/>
</dbReference>
<dbReference type="InterPro" id="IPR012309">
    <property type="entry name" value="DNA_ligase_ATP-dep_C"/>
</dbReference>
<comment type="similarity">
    <text evidence="2 12">Belongs to the ATP-dependent DNA ligase family.</text>
</comment>
<dbReference type="SUPFAM" id="SSF56281">
    <property type="entry name" value="Metallo-hydrolase/oxidoreductase"/>
    <property type="match status" value="1"/>
</dbReference>
<evidence type="ECO:0000256" key="3">
    <source>
        <dbReference type="ARBA" id="ARBA00012727"/>
    </source>
</evidence>
<dbReference type="KEGG" id="jcu:105638786"/>
<comment type="subcellular location">
    <subcellularLocation>
        <location evidence="1">Nucleus</location>
    </subcellularLocation>
</comment>
<dbReference type="InterPro" id="IPR000977">
    <property type="entry name" value="DNA_ligase_ATP-dep"/>
</dbReference>
<dbReference type="GO" id="GO:0003910">
    <property type="term" value="F:DNA ligase (ATP) activity"/>
    <property type="evidence" value="ECO:0007669"/>
    <property type="project" value="UniProtKB-EC"/>
</dbReference>
<dbReference type="Gene3D" id="3.40.50.12650">
    <property type="match status" value="1"/>
</dbReference>
<evidence type="ECO:0000256" key="7">
    <source>
        <dbReference type="ARBA" id="ARBA00022763"/>
    </source>
</evidence>
<feature type="compositionally biased region" description="Polar residues" evidence="13">
    <location>
        <begin position="579"/>
        <end position="588"/>
    </location>
</feature>
<evidence type="ECO:0000256" key="10">
    <source>
        <dbReference type="ARBA" id="ARBA00023242"/>
    </source>
</evidence>
<evidence type="ECO:0000256" key="9">
    <source>
        <dbReference type="ARBA" id="ARBA00023204"/>
    </source>
</evidence>
<dbReference type="InterPro" id="IPR011084">
    <property type="entry name" value="DRMBL"/>
</dbReference>
<dbReference type="FunFam" id="2.40.50.140:FF:000220">
    <property type="entry name" value="DNA ligase"/>
    <property type="match status" value="1"/>
</dbReference>
<keyword evidence="7" id="KW-0227">DNA damage</keyword>
<evidence type="ECO:0000256" key="2">
    <source>
        <dbReference type="ARBA" id="ARBA00007572"/>
    </source>
</evidence>
<keyword evidence="4" id="KW-0436">Ligase</keyword>
<dbReference type="PANTHER" id="PTHR45674:SF9">
    <property type="entry name" value="DNA LIGASE 3"/>
    <property type="match status" value="1"/>
</dbReference>
<dbReference type="SUPFAM" id="SSF117018">
    <property type="entry name" value="ATP-dependent DNA ligase DNA-binding domain"/>
    <property type="match status" value="1"/>
</dbReference>
<dbReference type="PROSITE" id="PS50160">
    <property type="entry name" value="DNA_LIGASE_A3"/>
    <property type="match status" value="1"/>
</dbReference>
<dbReference type="SUPFAM" id="SSF56091">
    <property type="entry name" value="DNA ligase/mRNA capping enzyme, catalytic domain"/>
    <property type="match status" value="1"/>
</dbReference>
<feature type="compositionally biased region" description="Low complexity" evidence="13">
    <location>
        <begin position="542"/>
        <end position="554"/>
    </location>
</feature>
<dbReference type="GO" id="GO:0006273">
    <property type="term" value="P:lagging strand elongation"/>
    <property type="evidence" value="ECO:0007669"/>
    <property type="project" value="TreeGrafter"/>
</dbReference>
<keyword evidence="9" id="KW-0234">DNA repair</keyword>
<dbReference type="Gene3D" id="1.10.3260.10">
    <property type="entry name" value="DNA ligase, ATP-dependent, N-terminal domain"/>
    <property type="match status" value="1"/>
</dbReference>
<dbReference type="GO" id="GO:0006281">
    <property type="term" value="P:DNA repair"/>
    <property type="evidence" value="ECO:0007669"/>
    <property type="project" value="UniProtKB-KW"/>
</dbReference>
<dbReference type="Pfam" id="PF07522">
    <property type="entry name" value="DRMBL"/>
    <property type="match status" value="1"/>
</dbReference>
<dbReference type="PANTHER" id="PTHR45674">
    <property type="entry name" value="DNA LIGASE 1/3 FAMILY MEMBER"/>
    <property type="match status" value="1"/>
</dbReference>
<dbReference type="FunFam" id="3.40.50.12650:FF:000006">
    <property type="entry name" value="DNA ligase"/>
    <property type="match status" value="1"/>
</dbReference>
<name>A0A067K9W0_JATCU</name>
<dbReference type="InterPro" id="IPR012310">
    <property type="entry name" value="DNA_ligase_ATP-dep_cent"/>
</dbReference>
<dbReference type="Pfam" id="PF01068">
    <property type="entry name" value="DNA_ligase_A_M"/>
    <property type="match status" value="1"/>
</dbReference>
<comment type="catalytic activity">
    <reaction evidence="11">
        <text>ATP + (deoxyribonucleotide)n-3'-hydroxyl + 5'-phospho-(deoxyribonucleotide)m = (deoxyribonucleotide)n+m + AMP + diphosphate.</text>
        <dbReference type="EC" id="6.5.1.1"/>
    </reaction>
</comment>
<keyword evidence="10" id="KW-0539">Nucleus</keyword>
<dbReference type="GO" id="GO:0006310">
    <property type="term" value="P:DNA recombination"/>
    <property type="evidence" value="ECO:0007669"/>
    <property type="project" value="InterPro"/>
</dbReference>
<dbReference type="EC" id="6.5.1.1" evidence="3"/>
<dbReference type="Gene3D" id="3.60.15.10">
    <property type="entry name" value="Ribonuclease Z/Hydroxyacylglutathione hydrolase-like"/>
    <property type="match status" value="1"/>
</dbReference>
<evidence type="ECO:0000256" key="6">
    <source>
        <dbReference type="ARBA" id="ARBA00022741"/>
    </source>
</evidence>
<keyword evidence="5" id="KW-0235">DNA replication</keyword>
<evidence type="ECO:0000313" key="15">
    <source>
        <dbReference type="EMBL" id="KDP33031.1"/>
    </source>
</evidence>
<dbReference type="EMBL" id="KK914568">
    <property type="protein sequence ID" value="KDP33031.1"/>
    <property type="molecule type" value="Genomic_DNA"/>
</dbReference>
<accession>A0A067K9W0</accession>
<gene>
    <name evidence="15" type="ORF">JCGZ_13062</name>
</gene>
<dbReference type="Gene3D" id="3.30.470.30">
    <property type="entry name" value="DNA ligase/mRNA capping enzyme"/>
    <property type="match status" value="1"/>
</dbReference>
<dbReference type="FunFam" id="3.30.470.30:FF:000002">
    <property type="entry name" value="DNA ligase"/>
    <property type="match status" value="1"/>
</dbReference>
<keyword evidence="6" id="KW-0547">Nucleotide-binding</keyword>
<dbReference type="Proteomes" id="UP000027138">
    <property type="component" value="Unassembled WGS sequence"/>
</dbReference>
<dbReference type="GO" id="GO:0071897">
    <property type="term" value="P:DNA biosynthetic process"/>
    <property type="evidence" value="ECO:0007669"/>
    <property type="project" value="InterPro"/>
</dbReference>
<dbReference type="CDD" id="cd07969">
    <property type="entry name" value="OBF_DNA_ligase_I"/>
    <property type="match status" value="1"/>
</dbReference>
<dbReference type="InterPro" id="IPR036866">
    <property type="entry name" value="RibonucZ/Hydroxyglut_hydro"/>
</dbReference>
<dbReference type="Gene3D" id="2.40.50.140">
    <property type="entry name" value="Nucleic acid-binding proteins"/>
    <property type="match status" value="1"/>
</dbReference>
<sequence>METSTCSSKPPQTLDSLQLYQTSLASLSVPIHSDHRHHLSSFPLPSSLPSSKVIPNTRFLVDAFRYATSSTVTYFLSHFHSDHYTGLSSNWCQGLIFCSPTTANLLTQVLKIPSQFVFPLPLREPVIIDGSEVTLIDANHCPGAVLFLFKVPGKNQASFKMYIHTGDFRYCGSMQEDSLLSQFFGCDTVFLDTTYCDPKFVFPSQEESIDYIVGVIDRIGEKYMGQERTVLFLVATYVVGKERILLEIARRCKRKVHVDGRKMEVLRVLGHGESGMFTEDETESDVHVVGWNVLGETWPYFRPNFVKMKEIMVERRYSKVVGFVPTGWTYEATHKKNFPVRSKETFEIHLVPYSEHSNYDELMGFVKFLRPKRVIPTVGVDIEKLDSKAAIKMQKHFAGLVDEMANKKEFLMGFHRGSLENDEKVEMEDVSGLSEGLGQEKGAASCEVNTLEDKDLGVILNSSTILQECGSNLAILNDEGTKKIIQELSDCLPSWVTRDQMLDLINNSEGNFVDAVSNFYDNETQFHQQVFKRKASISSSHNISISSSPASIPNGPEALSKPVSIKSSQESLSSPLSQNLKSSNTKPSVKSRITPAKRKNVENKHRKKVKPNPKLESGGPKQSTITRFFNKIVPKVSTGSVVEFIPEQCPVDEKSLPNDDTISYKQEINQFIQIIDGNNSLRGYAATMLERTKGDISKALDIHYGNPEGNFDKSVVRLVASGDSIQPQCHTNEFSSAQEKTVSEEEEHMIDLSLKRALTGNVAPTYVALPPEKYIPIQHACWKAGEPAPYIHLARTFDLAEAEKGKIKATSMLCNMFRSLLALSPEDVLPAVYLCTNKIAADHENIELNIGGSLVTSAIEEACGTNRSKIRDMYNSLGDLGDVAQLCRQTQTLLAPPSQLLIKDVFSVLRKISAQTGTGSTAQKKSLIVNLMRSCKEKEMKFIVRTLVRNLRIGAMMKTVLPALAQAVALNSLANASEEQKVDLKEKLQYLSAAVVEAYNILPNLDLVIPSLISRGIEFSSSTLSMVPGVPIKPMLAKITNGISQALKLFEDKAFTCEYKYDGQRTQIHKLSNGTVRVFSRNGDETTSRFPDLVNIIKESCKPGAVTFILDAEVVAVDRKNGCKLMSFQELSSRERGSKDSSITVNNIKVNICVFVFDIMFANGEQLLELPLRQRRKYLKDLFCDERMGYFEYAKEITIEAHDACLTNDVTIVKIHSFLEESLHSSCEGIMLKSLDVNAEYSPSKRTDTWLKVKRDYVEGMNDSLDLVPIGAWHGNGRKAGWYSPFLMACYNPENEEFQSVCRVMSGISDAFYIEMKEFFSGERVLSKKPPYYQTNEVPDLWFSPELVWQIRGADFTVSRVHHAAIGLIHASRGISIRFPRFISSVSDRNPEDCSTAADVAELFNSQTRKMDVAAAN</sequence>
<dbReference type="InterPro" id="IPR036599">
    <property type="entry name" value="DNA_ligase_N_sf"/>
</dbReference>
<dbReference type="NCBIfam" id="TIGR00574">
    <property type="entry name" value="dnl1"/>
    <property type="match status" value="1"/>
</dbReference>
<evidence type="ECO:0000259" key="14">
    <source>
        <dbReference type="PROSITE" id="PS50160"/>
    </source>
</evidence>
<protein>
    <recommendedName>
        <fullName evidence="3">DNA ligase (ATP)</fullName>
        <ecNumber evidence="3">6.5.1.1</ecNumber>
    </recommendedName>
</protein>
<feature type="domain" description="ATP-dependent DNA ligase family profile" evidence="14">
    <location>
        <begin position="1145"/>
        <end position="1292"/>
    </location>
</feature>
<dbReference type="CDD" id="cd07900">
    <property type="entry name" value="Adenylation_DNA_ligase_I_Euk"/>
    <property type="match status" value="1"/>
</dbReference>
<dbReference type="InterPro" id="IPR050191">
    <property type="entry name" value="ATP-dep_DNA_ligase"/>
</dbReference>
<dbReference type="Gene3D" id="3.30.1490.70">
    <property type="match status" value="1"/>
</dbReference>
<evidence type="ECO:0000256" key="5">
    <source>
        <dbReference type="ARBA" id="ARBA00022705"/>
    </source>
</evidence>
<dbReference type="GO" id="GO:0005524">
    <property type="term" value="F:ATP binding"/>
    <property type="evidence" value="ECO:0007669"/>
    <property type="project" value="UniProtKB-KW"/>
</dbReference>
<keyword evidence="8" id="KW-0067">ATP-binding</keyword>
<evidence type="ECO:0000313" key="16">
    <source>
        <dbReference type="Proteomes" id="UP000027138"/>
    </source>
</evidence>
<dbReference type="CDD" id="cd16273">
    <property type="entry name" value="SNM1A-1C-like_MBL-fold"/>
    <property type="match status" value="1"/>
</dbReference>
<dbReference type="GO" id="GO:0005634">
    <property type="term" value="C:nucleus"/>
    <property type="evidence" value="ECO:0007669"/>
    <property type="project" value="UniProtKB-SubCell"/>
</dbReference>
<dbReference type="STRING" id="180498.A0A067K9W0"/>
<evidence type="ECO:0000256" key="8">
    <source>
        <dbReference type="ARBA" id="ARBA00022840"/>
    </source>
</evidence>
<dbReference type="OrthoDB" id="206088at2759"/>
<dbReference type="GO" id="GO:0003677">
    <property type="term" value="F:DNA binding"/>
    <property type="evidence" value="ECO:0007669"/>
    <property type="project" value="InterPro"/>
</dbReference>
<dbReference type="InterPro" id="IPR012308">
    <property type="entry name" value="DNA_ligase_ATP-dep_N"/>
</dbReference>
<feature type="region of interest" description="Disordered" evidence="13">
    <location>
        <begin position="542"/>
        <end position="622"/>
    </location>
</feature>
<proteinExistence type="inferred from homology"/>
<organism evidence="15 16">
    <name type="scientific">Jatropha curcas</name>
    <name type="common">Barbados nut</name>
    <dbReference type="NCBI Taxonomy" id="180498"/>
    <lineage>
        <taxon>Eukaryota</taxon>
        <taxon>Viridiplantae</taxon>
        <taxon>Streptophyta</taxon>
        <taxon>Embryophyta</taxon>
        <taxon>Tracheophyta</taxon>
        <taxon>Spermatophyta</taxon>
        <taxon>Magnoliopsida</taxon>
        <taxon>eudicotyledons</taxon>
        <taxon>Gunneridae</taxon>
        <taxon>Pentapetalae</taxon>
        <taxon>rosids</taxon>
        <taxon>fabids</taxon>
        <taxon>Malpighiales</taxon>
        <taxon>Euphorbiaceae</taxon>
        <taxon>Crotonoideae</taxon>
        <taxon>Jatropheae</taxon>
        <taxon>Jatropha</taxon>
    </lineage>
</organism>
<evidence type="ECO:0000256" key="1">
    <source>
        <dbReference type="ARBA" id="ARBA00004123"/>
    </source>
</evidence>
<dbReference type="SUPFAM" id="SSF50249">
    <property type="entry name" value="Nucleic acid-binding proteins"/>
    <property type="match status" value="1"/>
</dbReference>
<keyword evidence="16" id="KW-1185">Reference proteome</keyword>
<dbReference type="Pfam" id="PF04675">
    <property type="entry name" value="DNA_ligase_A_N"/>
    <property type="match status" value="1"/>
</dbReference>
<evidence type="ECO:0000256" key="11">
    <source>
        <dbReference type="ARBA" id="ARBA00034003"/>
    </source>
</evidence>
<feature type="compositionally biased region" description="Low complexity" evidence="13">
    <location>
        <begin position="564"/>
        <end position="578"/>
    </location>
</feature>